<dbReference type="GO" id="GO:0016491">
    <property type="term" value="F:oxidoreductase activity"/>
    <property type="evidence" value="ECO:0007669"/>
    <property type="project" value="UniProtKB-KW"/>
</dbReference>
<proteinExistence type="predicted"/>
<dbReference type="PANTHER" id="PTHR42659:SF2">
    <property type="entry name" value="XANTHINE DEHYDROGENASE SUBUNIT C-RELATED"/>
    <property type="match status" value="1"/>
</dbReference>
<feature type="domain" description="CO dehydrogenase flavoprotein C-terminal" evidence="4">
    <location>
        <begin position="16"/>
        <end position="118"/>
    </location>
</feature>
<comment type="caution">
    <text evidence="5">The sequence shown here is derived from an EMBL/GenBank/DDBJ whole genome shotgun (WGS) entry which is preliminary data.</text>
</comment>
<dbReference type="SMART" id="SM01092">
    <property type="entry name" value="CO_deh_flav_C"/>
    <property type="match status" value="1"/>
</dbReference>
<gene>
    <name evidence="5" type="ORF">GBAR_LOCUS22170</name>
</gene>
<dbReference type="Pfam" id="PF03450">
    <property type="entry name" value="CO_deh_flav_C"/>
    <property type="match status" value="1"/>
</dbReference>
<evidence type="ECO:0000256" key="3">
    <source>
        <dbReference type="ARBA" id="ARBA00023002"/>
    </source>
</evidence>
<sequence>MLTQVRFPSPPQPWQWGFQEVCRRAGDFALVGAVAMLQLDANGVCRDSRITIFGAGGTPLRMRTAEGILEGSQVDAGVRQQAAEAVSQALDPISDIHASAEYRKDVGGVMARRALEQALAASPVNP</sequence>
<dbReference type="Gene3D" id="3.30.390.50">
    <property type="entry name" value="CO dehydrogenase flavoprotein, C-terminal domain"/>
    <property type="match status" value="1"/>
</dbReference>
<evidence type="ECO:0000256" key="2">
    <source>
        <dbReference type="ARBA" id="ARBA00022827"/>
    </source>
</evidence>
<dbReference type="Proteomes" id="UP001174909">
    <property type="component" value="Unassembled WGS sequence"/>
</dbReference>
<name>A0AA35T2H9_GEOBA</name>
<keyword evidence="1" id="KW-0285">Flavoprotein</keyword>
<organism evidence="5 6">
    <name type="scientific">Geodia barretti</name>
    <name type="common">Barrett's horny sponge</name>
    <dbReference type="NCBI Taxonomy" id="519541"/>
    <lineage>
        <taxon>Eukaryota</taxon>
        <taxon>Metazoa</taxon>
        <taxon>Porifera</taxon>
        <taxon>Demospongiae</taxon>
        <taxon>Heteroscleromorpha</taxon>
        <taxon>Tetractinellida</taxon>
        <taxon>Astrophorina</taxon>
        <taxon>Geodiidae</taxon>
        <taxon>Geodia</taxon>
    </lineage>
</organism>
<keyword evidence="3" id="KW-0560">Oxidoreductase</keyword>
<evidence type="ECO:0000313" key="5">
    <source>
        <dbReference type="EMBL" id="CAI8039787.1"/>
    </source>
</evidence>
<evidence type="ECO:0000259" key="4">
    <source>
        <dbReference type="SMART" id="SM01092"/>
    </source>
</evidence>
<keyword evidence="2" id="KW-0274">FAD</keyword>
<dbReference type="InterPro" id="IPR005107">
    <property type="entry name" value="CO_DH_flav_C"/>
</dbReference>
<dbReference type="PANTHER" id="PTHR42659">
    <property type="entry name" value="XANTHINE DEHYDROGENASE SUBUNIT C-RELATED"/>
    <property type="match status" value="1"/>
</dbReference>
<dbReference type="EMBL" id="CASHTH010003063">
    <property type="protein sequence ID" value="CAI8039787.1"/>
    <property type="molecule type" value="Genomic_DNA"/>
</dbReference>
<reference evidence="5" key="1">
    <citation type="submission" date="2023-03" db="EMBL/GenBank/DDBJ databases">
        <authorList>
            <person name="Steffen K."/>
            <person name="Cardenas P."/>
        </authorList>
    </citation>
    <scope>NUCLEOTIDE SEQUENCE</scope>
</reference>
<dbReference type="SUPFAM" id="SSF55447">
    <property type="entry name" value="CO dehydrogenase flavoprotein C-terminal domain-like"/>
    <property type="match status" value="1"/>
</dbReference>
<protein>
    <submittedName>
        <fullName evidence="5">6-hydroxypseudooxynicotine dehydrogenase complex subunit alpha</fullName>
    </submittedName>
</protein>
<dbReference type="InterPro" id="IPR036683">
    <property type="entry name" value="CO_DH_flav_C_dom_sf"/>
</dbReference>
<accession>A0AA35T2H9</accession>
<evidence type="ECO:0000313" key="6">
    <source>
        <dbReference type="Proteomes" id="UP001174909"/>
    </source>
</evidence>
<dbReference type="InterPro" id="IPR051312">
    <property type="entry name" value="Diverse_Substr_Oxidored"/>
</dbReference>
<dbReference type="AlphaFoldDB" id="A0AA35T2H9"/>
<keyword evidence="6" id="KW-1185">Reference proteome</keyword>
<evidence type="ECO:0000256" key="1">
    <source>
        <dbReference type="ARBA" id="ARBA00022630"/>
    </source>
</evidence>